<sequence>MSMINISHVNRLWKRRDAMEGAPSSAHISGVFPTAHRTRPFRLSLEGIIPGSRRSEDVSSLPFRGHFTGRVYRGCRWMEAKYSEARSGLDEPLADGPWTFSNGLANSFRVETFNITRPGHVEPFFQQDGQRWQRLRLLNNDTTVRVCGVGIRSLNEWTEVEQLPGYFASSNPLYNEIWALGAGTLQQACIEKGTALTTWEVAPDGVLLRGQQSAQSALGTSLANCTMTFQAKVLRGGIGWSSVCLDGAKGDRLVWSGDFAHTQRIISASTNRSDLIKRTLEFILDRQEESGPSTGLLAMSPGMGLAAKLASLYNSYRLLDYQMLYLNSLARYYLDSADIKFIREYWEKIEAGLEAMIPHAWAILSNTASTSQADSSIAALSTLRLGLDTKRPLILPQTRQRTSLRMVSGFLLEALFKRARGQPHHAAIVETIDVLLSGLWAAMTDQDEYYTGTSWEYLYPDGRPGLDLFTSPHSWGEAPTYVFTEYLLGIQPTSPGFMEWAFRPVITGMGLSWVEGRVPTPRGSINAGWAVENVTEIRLHVCAPTGTTGIFVSQCQ</sequence>
<dbReference type="InterPro" id="IPR012341">
    <property type="entry name" value="6hp_glycosidase-like_sf"/>
</dbReference>
<dbReference type="EMBL" id="BN001301">
    <property type="protein sequence ID" value="CBF71762.1"/>
    <property type="molecule type" value="Genomic_DNA"/>
</dbReference>
<dbReference type="RefSeq" id="XP_664533.1">
    <property type="nucleotide sequence ID" value="XM_659441.1"/>
</dbReference>
<dbReference type="Proteomes" id="UP000000560">
    <property type="component" value="Chromosome I"/>
</dbReference>
<dbReference type="Pfam" id="PF17390">
    <property type="entry name" value="Bac_rhamnosid_C"/>
    <property type="match status" value="1"/>
</dbReference>
<dbReference type="Gene3D" id="2.60.420.10">
    <property type="entry name" value="Maltose phosphorylase, domain 3"/>
    <property type="match status" value="1"/>
</dbReference>
<reference evidence="3" key="2">
    <citation type="journal article" date="2009" name="Fungal Genet. Biol.">
        <title>The 2008 update of the Aspergillus nidulans genome annotation: a community effort.</title>
        <authorList>
            <person name="Wortman J.R."/>
            <person name="Gilsenan J.M."/>
            <person name="Joardar V."/>
            <person name="Deegan J."/>
            <person name="Clutterbuck J."/>
            <person name="Andersen M.R."/>
            <person name="Archer D."/>
            <person name="Bencina M."/>
            <person name="Braus G."/>
            <person name="Coutinho P."/>
            <person name="von Dohren H."/>
            <person name="Doonan J."/>
            <person name="Driessen A.J."/>
            <person name="Durek P."/>
            <person name="Espeso E."/>
            <person name="Fekete E."/>
            <person name="Flipphi M."/>
            <person name="Estrada C.G."/>
            <person name="Geysens S."/>
            <person name="Goldman G."/>
            <person name="de Groot P.W."/>
            <person name="Hansen K."/>
            <person name="Harris S.D."/>
            <person name="Heinekamp T."/>
            <person name="Helmstaedt K."/>
            <person name="Henrissat B."/>
            <person name="Hofmann G."/>
            <person name="Homan T."/>
            <person name="Horio T."/>
            <person name="Horiuchi H."/>
            <person name="James S."/>
            <person name="Jones M."/>
            <person name="Karaffa L."/>
            <person name="Karanyi Z."/>
            <person name="Kato M."/>
            <person name="Keller N."/>
            <person name="Kelly D.E."/>
            <person name="Kiel J.A."/>
            <person name="Kim J.M."/>
            <person name="van der Klei I.J."/>
            <person name="Klis F.M."/>
            <person name="Kovalchuk A."/>
            <person name="Krasevec N."/>
            <person name="Kubicek C.P."/>
            <person name="Liu B."/>
            <person name="Maccabe A."/>
            <person name="Meyer V."/>
            <person name="Mirabito P."/>
            <person name="Miskei M."/>
            <person name="Mos M."/>
            <person name="Mullins J."/>
            <person name="Nelson D.R."/>
            <person name="Nielsen J."/>
            <person name="Oakley B.R."/>
            <person name="Osmani S.A."/>
            <person name="Pakula T."/>
            <person name="Paszewski A."/>
            <person name="Paulsen I."/>
            <person name="Pilsyk S."/>
            <person name="Pocsi I."/>
            <person name="Punt P.J."/>
            <person name="Ram A.F."/>
            <person name="Ren Q."/>
            <person name="Robellet X."/>
            <person name="Robson G."/>
            <person name="Seiboth B."/>
            <person name="van Solingen P."/>
            <person name="Specht T."/>
            <person name="Sun J."/>
            <person name="Taheri-Talesh N."/>
            <person name="Takeshita N."/>
            <person name="Ussery D."/>
            <person name="vanKuyk P.A."/>
            <person name="Visser H."/>
            <person name="van de Vondervoort P.J."/>
            <person name="de Vries R.P."/>
            <person name="Walton J."/>
            <person name="Xiang X."/>
            <person name="Xiong Y."/>
            <person name="Zeng A.P."/>
            <person name="Brandt B.W."/>
            <person name="Cornell M.J."/>
            <person name="van den Hondel C.A."/>
            <person name="Visser J."/>
            <person name="Oliver S.G."/>
            <person name="Turner G."/>
        </authorList>
    </citation>
    <scope>GENOME REANNOTATION</scope>
    <source>
        <strain evidence="3">FGSC A4 / ATCC 38163 / CBS 112.46 / NRRL 194 / M139</strain>
    </source>
</reference>
<feature type="domain" description="Alpha-L-rhamnosidase C-terminal" evidence="1">
    <location>
        <begin position="489"/>
        <end position="549"/>
    </location>
</feature>
<dbReference type="Gene3D" id="1.50.10.10">
    <property type="match status" value="2"/>
</dbReference>
<gene>
    <name evidence="2" type="ORF">ANIA_06929</name>
</gene>
<dbReference type="KEGG" id="ani:ANIA_06929"/>
<dbReference type="InterPro" id="IPR035398">
    <property type="entry name" value="Bac_rhamnosid_C"/>
</dbReference>
<dbReference type="HOGENOM" id="CLU_007933_2_0_1"/>
<dbReference type="SUPFAM" id="SSF48208">
    <property type="entry name" value="Six-hairpin glycosidases"/>
    <property type="match status" value="2"/>
</dbReference>
<evidence type="ECO:0000313" key="3">
    <source>
        <dbReference type="Proteomes" id="UP000000560"/>
    </source>
</evidence>
<dbReference type="OrthoDB" id="10036721at2759"/>
<dbReference type="GO" id="GO:0003824">
    <property type="term" value="F:catalytic activity"/>
    <property type="evidence" value="ECO:0007669"/>
    <property type="project" value="UniProtKB-ARBA"/>
</dbReference>
<dbReference type="AlphaFoldDB" id="Q5AXQ1"/>
<accession>Q5AXQ1</accession>
<name>Q5AXQ1_EMENI</name>
<organism evidence="2 3">
    <name type="scientific">Emericella nidulans (strain FGSC A4 / ATCC 38163 / CBS 112.46 / NRRL 194 / M139)</name>
    <name type="common">Aspergillus nidulans</name>
    <dbReference type="NCBI Taxonomy" id="227321"/>
    <lineage>
        <taxon>Eukaryota</taxon>
        <taxon>Fungi</taxon>
        <taxon>Dikarya</taxon>
        <taxon>Ascomycota</taxon>
        <taxon>Pezizomycotina</taxon>
        <taxon>Eurotiomycetes</taxon>
        <taxon>Eurotiomycetidae</taxon>
        <taxon>Eurotiales</taxon>
        <taxon>Aspergillaceae</taxon>
        <taxon>Aspergillus</taxon>
        <taxon>Aspergillus subgen. Nidulantes</taxon>
    </lineage>
</organism>
<dbReference type="InterPro" id="IPR008928">
    <property type="entry name" value="6-hairpin_glycosidase_sf"/>
</dbReference>
<reference evidence="3" key="1">
    <citation type="journal article" date="2005" name="Nature">
        <title>Sequencing of Aspergillus nidulans and comparative analysis with A. fumigatus and A. oryzae.</title>
        <authorList>
            <person name="Galagan J.E."/>
            <person name="Calvo S.E."/>
            <person name="Cuomo C."/>
            <person name="Ma L.J."/>
            <person name="Wortman J.R."/>
            <person name="Batzoglou S."/>
            <person name="Lee S.I."/>
            <person name="Basturkmen M."/>
            <person name="Spevak C.C."/>
            <person name="Clutterbuck J."/>
            <person name="Kapitonov V."/>
            <person name="Jurka J."/>
            <person name="Scazzocchio C."/>
            <person name="Farman M."/>
            <person name="Butler J."/>
            <person name="Purcell S."/>
            <person name="Harris S."/>
            <person name="Braus G.H."/>
            <person name="Draht O."/>
            <person name="Busch S."/>
            <person name="D'Enfert C."/>
            <person name="Bouchier C."/>
            <person name="Goldman G.H."/>
            <person name="Bell-Pedersen D."/>
            <person name="Griffiths-Jones S."/>
            <person name="Doonan J.H."/>
            <person name="Yu J."/>
            <person name="Vienken K."/>
            <person name="Pain A."/>
            <person name="Freitag M."/>
            <person name="Selker E.U."/>
            <person name="Archer D.B."/>
            <person name="Penalva M.A."/>
            <person name="Oakley B.R."/>
            <person name="Momany M."/>
            <person name="Tanaka T."/>
            <person name="Kumagai T."/>
            <person name="Asai K."/>
            <person name="Machida M."/>
            <person name="Nierman W.C."/>
            <person name="Denning D.W."/>
            <person name="Caddick M."/>
            <person name="Hynes M."/>
            <person name="Paoletti M."/>
            <person name="Fischer R."/>
            <person name="Miller B."/>
            <person name="Dyer P."/>
            <person name="Sachs M.S."/>
            <person name="Osmani S.A."/>
            <person name="Birren B.W."/>
        </authorList>
    </citation>
    <scope>NUCLEOTIDE SEQUENCE [LARGE SCALE GENOMIC DNA]</scope>
    <source>
        <strain evidence="3">FGSC A4 / ATCC 38163 / CBS 112.46 / NRRL 194 / M139</strain>
    </source>
</reference>
<dbReference type="PANTHER" id="PTHR34987:SF4">
    <property type="entry name" value="ALPHA-L-RHAMNOSIDASE C-TERMINAL DOMAIN-CONTAINING PROTEIN"/>
    <property type="match status" value="1"/>
</dbReference>
<dbReference type="eggNOG" id="ENOG502QVGI">
    <property type="taxonomic scope" value="Eukaryota"/>
</dbReference>
<keyword evidence="3" id="KW-1185">Reference proteome</keyword>
<accession>C8V360</accession>
<proteinExistence type="predicted"/>
<dbReference type="GO" id="GO:0005975">
    <property type="term" value="P:carbohydrate metabolic process"/>
    <property type="evidence" value="ECO:0007669"/>
    <property type="project" value="InterPro"/>
</dbReference>
<evidence type="ECO:0000259" key="1">
    <source>
        <dbReference type="Pfam" id="PF17390"/>
    </source>
</evidence>
<dbReference type="PANTHER" id="PTHR34987">
    <property type="entry name" value="C, PUTATIVE (AFU_ORTHOLOGUE AFUA_3G02880)-RELATED"/>
    <property type="match status" value="1"/>
</dbReference>
<evidence type="ECO:0000313" key="2">
    <source>
        <dbReference type="EMBL" id="CBF71762.1"/>
    </source>
</evidence>
<dbReference type="GeneID" id="2870639"/>
<dbReference type="InParanoid" id="Q5AXQ1"/>
<protein>
    <recommendedName>
        <fullName evidence="1">Alpha-L-rhamnosidase C-terminal domain-containing protein</fullName>
    </recommendedName>
</protein>